<accession>A0A0B5NT08</accession>
<sequence>MKPTFEMIKNEHGGVDMTYTTSGGKQSSTYFPSPPEDIDHVCINYMKGRFGNVRTWKQVDFIKRKYKEAYQMAFGVVDELKIGDKVVMHTCGEADHYNGKIWICRTDQFKSSSGSQVVFLEGFSGYFLARYLQRVSLLENTTK</sequence>
<dbReference type="KEGG" id="btw:BF38_3049"/>
<evidence type="ECO:0000313" key="2">
    <source>
        <dbReference type="EMBL" id="QKH26677.1"/>
    </source>
</evidence>
<evidence type="ECO:0000313" key="3">
    <source>
        <dbReference type="Proteomes" id="UP000031876"/>
    </source>
</evidence>
<dbReference type="Proteomes" id="UP000031876">
    <property type="component" value="Chromosome"/>
</dbReference>
<evidence type="ECO:0000313" key="1">
    <source>
        <dbReference type="EMBL" id="AJG76552.1"/>
    </source>
</evidence>
<protein>
    <submittedName>
        <fullName evidence="2">Uncharacterized protein</fullName>
    </submittedName>
</protein>
<reference evidence="1 3" key="1">
    <citation type="journal article" date="2015" name="Genome Announc.">
        <title>Complete genome sequences for 35 biothreat assay-relevant bacillus species.</title>
        <authorList>
            <person name="Johnson S.L."/>
            <person name="Daligault H.E."/>
            <person name="Davenport K.W."/>
            <person name="Jaissle J."/>
            <person name="Frey K.G."/>
            <person name="Ladner J.T."/>
            <person name="Broomall S.M."/>
            <person name="Bishop-Lilly K.A."/>
            <person name="Bruce D.C."/>
            <person name="Gibbons H.S."/>
            <person name="Coyne S.R."/>
            <person name="Lo C.C."/>
            <person name="Meincke L."/>
            <person name="Munk A.C."/>
            <person name="Koroleva G.I."/>
            <person name="Rosenzweig C.N."/>
            <person name="Palacios G.F."/>
            <person name="Redden C.L."/>
            <person name="Minogue T.D."/>
            <person name="Chain P.S."/>
        </authorList>
    </citation>
    <scope>NUCLEOTIDE SEQUENCE [LARGE SCALE GENOMIC DNA]</scope>
    <source>
        <strain evidence="1 3">HD1011</strain>
    </source>
</reference>
<gene>
    <name evidence="1" type="ORF">BF38_3049</name>
    <name evidence="2" type="ORF">FOC89_22915</name>
</gene>
<evidence type="ECO:0000313" key="4">
    <source>
        <dbReference type="Proteomes" id="UP000501107"/>
    </source>
</evidence>
<dbReference type="Proteomes" id="UP000501107">
    <property type="component" value="Chromosome"/>
</dbReference>
<dbReference type="RefSeq" id="WP_000805073.1">
    <property type="nucleotide sequence ID" value="NZ_CP009335.1"/>
</dbReference>
<dbReference type="AlphaFoldDB" id="A0A0B5NT08"/>
<organism evidence="2 4">
    <name type="scientific">Bacillus thuringiensis</name>
    <dbReference type="NCBI Taxonomy" id="1428"/>
    <lineage>
        <taxon>Bacteria</taxon>
        <taxon>Bacillati</taxon>
        <taxon>Bacillota</taxon>
        <taxon>Bacilli</taxon>
        <taxon>Bacillales</taxon>
        <taxon>Bacillaceae</taxon>
        <taxon>Bacillus</taxon>
        <taxon>Bacillus cereus group</taxon>
    </lineage>
</organism>
<proteinExistence type="predicted"/>
<dbReference type="EMBL" id="CP053980">
    <property type="protein sequence ID" value="QKH26677.1"/>
    <property type="molecule type" value="Genomic_DNA"/>
</dbReference>
<dbReference type="EMBL" id="CP009335">
    <property type="protein sequence ID" value="AJG76552.1"/>
    <property type="molecule type" value="Genomic_DNA"/>
</dbReference>
<reference evidence="2 4" key="2">
    <citation type="submission" date="2020-05" db="EMBL/GenBank/DDBJ databases">
        <title>FDA dAtabase for Regulatory Grade micrObial Sequences (FDA-ARGOS): Supporting development and validation of Infectious Disease Dx tests.</title>
        <authorList>
            <person name="Nelson B."/>
            <person name="Plummer A."/>
            <person name="Tallon L."/>
            <person name="Sadzewicz L."/>
            <person name="Zhao X."/>
            <person name="Vavikolanu K."/>
            <person name="Mehta A."/>
            <person name="Aluvathingal J."/>
            <person name="Nadendla S."/>
            <person name="Myers T."/>
            <person name="Yan Y."/>
            <person name="Sichtig H."/>
        </authorList>
    </citation>
    <scope>NUCLEOTIDE SEQUENCE [LARGE SCALE GENOMIC DNA]</scope>
    <source>
        <strain evidence="2 4">FDAARGOS_795</strain>
    </source>
</reference>
<name>A0A0B5NT08_BACTU</name>